<proteinExistence type="predicted"/>
<reference evidence="1" key="1">
    <citation type="submission" date="2022-07" db="EMBL/GenBank/DDBJ databases">
        <title>Genome Sequence of Lecanicillium saksenae.</title>
        <authorList>
            <person name="Buettner E."/>
        </authorList>
    </citation>
    <scope>NUCLEOTIDE SEQUENCE</scope>
    <source>
        <strain evidence="1">VT-O1</strain>
    </source>
</reference>
<name>A0ACC1R390_9HYPO</name>
<comment type="caution">
    <text evidence="1">The sequence shown here is derived from an EMBL/GenBank/DDBJ whole genome shotgun (WGS) entry which is preliminary data.</text>
</comment>
<dbReference type="Proteomes" id="UP001148737">
    <property type="component" value="Unassembled WGS sequence"/>
</dbReference>
<evidence type="ECO:0000313" key="2">
    <source>
        <dbReference type="Proteomes" id="UP001148737"/>
    </source>
</evidence>
<accession>A0ACC1R390</accession>
<gene>
    <name evidence="1" type="ORF">NLG97_g2811</name>
</gene>
<protein>
    <submittedName>
        <fullName evidence="1">Uncharacterized protein</fullName>
    </submittedName>
</protein>
<keyword evidence="2" id="KW-1185">Reference proteome</keyword>
<dbReference type="EMBL" id="JANAKD010000208">
    <property type="protein sequence ID" value="KAJ3496235.1"/>
    <property type="molecule type" value="Genomic_DNA"/>
</dbReference>
<organism evidence="1 2">
    <name type="scientific">Lecanicillium saksenae</name>
    <dbReference type="NCBI Taxonomy" id="468837"/>
    <lineage>
        <taxon>Eukaryota</taxon>
        <taxon>Fungi</taxon>
        <taxon>Dikarya</taxon>
        <taxon>Ascomycota</taxon>
        <taxon>Pezizomycotina</taxon>
        <taxon>Sordariomycetes</taxon>
        <taxon>Hypocreomycetidae</taxon>
        <taxon>Hypocreales</taxon>
        <taxon>Cordycipitaceae</taxon>
        <taxon>Lecanicillium</taxon>
    </lineage>
</organism>
<sequence length="340" mass="39200">MRELDLEHENEDHQVSFGKRFEARAMSPTTRSQGSASISKADIRTSSRFEIDDKPARRPSTRSSKQSKDESMATMQLWVQEYVEDRLVQDKAQRDQEVALLKEALSKTENKLKILTEKSTDDTIKNKWDTMGYNIRNIVHMMRSRQLRADDSTLSIFRGRVPVATFTNVPQESGEAHVAMFLGAYLWNFVYSDILCGRGRQWKNLVFRHIQAAKREMMVMEDKLESKSRLASWFAQSTAKDVCQIDETGQQDLIDHILAALFKLSHNDSSELEEKQLRELIAVVVHDATELATIVMSSQALLLPDWPITRQRGRNWTWKSFDMENFTLDGSTSRPALVYF</sequence>
<evidence type="ECO:0000313" key="1">
    <source>
        <dbReference type="EMBL" id="KAJ3496235.1"/>
    </source>
</evidence>